<dbReference type="Pfam" id="PF20645">
    <property type="entry name" value="Rrn7_cyclin_C"/>
    <property type="match status" value="1"/>
</dbReference>
<evidence type="ECO:0000313" key="17">
    <source>
        <dbReference type="Proteomes" id="UP000838878"/>
    </source>
</evidence>
<evidence type="ECO:0000259" key="14">
    <source>
        <dbReference type="Pfam" id="PF11781"/>
    </source>
</evidence>
<evidence type="ECO:0000256" key="3">
    <source>
        <dbReference type="ARBA" id="ARBA00018994"/>
    </source>
</evidence>
<dbReference type="InterPro" id="IPR048538">
    <property type="entry name" value="Rrn7_cyclin_C"/>
</dbReference>
<feature type="non-terminal residue" evidence="16">
    <location>
        <position position="1016"/>
    </location>
</feature>
<dbReference type="EMBL" id="OV170222">
    <property type="protein sequence ID" value="CAH0721292.1"/>
    <property type="molecule type" value="Genomic_DNA"/>
</dbReference>
<dbReference type="GO" id="GO:0070860">
    <property type="term" value="C:RNA polymerase I core factor complex"/>
    <property type="evidence" value="ECO:0007669"/>
    <property type="project" value="InterPro"/>
</dbReference>
<dbReference type="Proteomes" id="UP000838878">
    <property type="component" value="Chromosome 2"/>
</dbReference>
<dbReference type="InterPro" id="IPR033599">
    <property type="entry name" value="TAF1B/Rrn7"/>
</dbReference>
<keyword evidence="17" id="KW-1185">Reference proteome</keyword>
<dbReference type="PANTHER" id="PTHR31576">
    <property type="entry name" value="TATA BOX-BINDING PROTEIN-ASSOCIATED FACTOR RNA POLYMERASE I SUBUNIT B"/>
    <property type="match status" value="1"/>
</dbReference>
<evidence type="ECO:0000256" key="4">
    <source>
        <dbReference type="ARBA" id="ARBA00022723"/>
    </source>
</evidence>
<keyword evidence="4" id="KW-0479">Metal-binding</keyword>
<reference evidence="16" key="1">
    <citation type="submission" date="2021-12" db="EMBL/GenBank/DDBJ databases">
        <authorList>
            <person name="Martin H S."/>
        </authorList>
    </citation>
    <scope>NUCLEOTIDE SEQUENCE</scope>
</reference>
<sequence>MDTKPCKVCGGTDLSLVDGFYYCVECGTQDVEARETVVEQTILADGTFAHTTTRKLTTILNNSLEMSGEWMKWHAYNFILAGLTEELIAVGAKTSVKMVVLWIWTKYIKMFQDKEALRNKTHFENGNLFETNEFQKEILTDSNSTESDEEIYKSKKRKTKKKDSDKFKRDIIIVTKGTLLTILYVALNLDRSDIQLSHLFRFIKEGRLSLFNCAKFVPKEINMKSIPHWKSFVLCRNDYTPKVIRAFAMTFFKRLDLGVPLVPDLTKMISNFTKELCLPNDFKHLVLSLMDLMPCDFLKLDSQSKKTLIRIPDYEGVCMSYMLVALKMCFGLDCDYEIRLSNEVDKINNEKNHLKSYKLGLYSDLSDRLFSYNEWYQYLQFRKMILCKNYLPMARIYNLHVDDCVLMEQLEDRGPKKMKLSDDVTMDIINKILVNNEISVISKNEFPSTLTPMTTYTEVILQYIQDPDMRLLLCEDFTQYSLKYAINQLRLPDSTDDSTNFIIGVRDTNKTINPFVIGTLKSKKGDNTMVFVRNCENRNWLKTKPPSIEHVTKLNDNKKNSDKESDNGYESNLDCTPVESDETQLKEESEKDHVAEERVLETIEEEDDGVNIFDDYFTSLDEKNEEEKHGRSVVDTVEGFNNFYDSNIHMQDTFNDDSNSIENEEIFDPKTFDRHKVINELIEIACKKYKIPIPKQNGTRERTTTKRKRNDNNVQIDVNKRKRNDEEANNAKLAVKSLISAYYETIEKDALANVIENVRSYIDNINEEGLNNTSTVSNANNVSNIQDNEMENENNTQNYTNNESNGNDDVNTSVISSIHPSYTLNDTNLEEDDTLDESVVKTDPKFDTKTHDIKQLYIKLNEDLDLDETFNIEDDVEIEKIIQKKIEEFANNENIYENLADVKNFDGSDSEDDLPLSELANQKKSYTERRDRSNAKLDNLVENTDLKEFNYWVKHYKSRLMRCVDMNQKFDLELMKNCPVSFVFVIHECAAILNCTTFSLYKSMQYLEEIMLSYRT</sequence>
<evidence type="ECO:0000313" key="16">
    <source>
        <dbReference type="EMBL" id="CAH0721292.1"/>
    </source>
</evidence>
<dbReference type="GO" id="GO:0001164">
    <property type="term" value="F:RNA polymerase I core promoter sequence-specific DNA binding"/>
    <property type="evidence" value="ECO:0007669"/>
    <property type="project" value="InterPro"/>
</dbReference>
<evidence type="ECO:0000256" key="6">
    <source>
        <dbReference type="ARBA" id="ARBA00022833"/>
    </source>
</evidence>
<name>A0A8J9UX42_9NEOP</name>
<keyword evidence="7" id="KW-0805">Transcription regulation</keyword>
<proteinExistence type="inferred from homology"/>
<evidence type="ECO:0000256" key="5">
    <source>
        <dbReference type="ARBA" id="ARBA00022771"/>
    </source>
</evidence>
<feature type="region of interest" description="Disordered" evidence="13">
    <location>
        <begin position="546"/>
        <end position="595"/>
    </location>
</feature>
<organism evidence="16 17">
    <name type="scientific">Brenthis ino</name>
    <name type="common">lesser marbled fritillary</name>
    <dbReference type="NCBI Taxonomy" id="405034"/>
    <lineage>
        <taxon>Eukaryota</taxon>
        <taxon>Metazoa</taxon>
        <taxon>Ecdysozoa</taxon>
        <taxon>Arthropoda</taxon>
        <taxon>Hexapoda</taxon>
        <taxon>Insecta</taxon>
        <taxon>Pterygota</taxon>
        <taxon>Neoptera</taxon>
        <taxon>Endopterygota</taxon>
        <taxon>Lepidoptera</taxon>
        <taxon>Glossata</taxon>
        <taxon>Ditrysia</taxon>
        <taxon>Papilionoidea</taxon>
        <taxon>Nymphalidae</taxon>
        <taxon>Heliconiinae</taxon>
        <taxon>Argynnini</taxon>
        <taxon>Brenthis</taxon>
    </lineage>
</organism>
<evidence type="ECO:0000256" key="7">
    <source>
        <dbReference type="ARBA" id="ARBA00023015"/>
    </source>
</evidence>
<evidence type="ECO:0000256" key="11">
    <source>
        <dbReference type="ARBA" id="ARBA00032500"/>
    </source>
</evidence>
<evidence type="ECO:0000259" key="15">
    <source>
        <dbReference type="Pfam" id="PF20645"/>
    </source>
</evidence>
<feature type="domain" description="Rrn7/TAF1B C-terminal cyclin" evidence="15">
    <location>
        <begin position="265"/>
        <end position="379"/>
    </location>
</feature>
<dbReference type="GO" id="GO:0005668">
    <property type="term" value="C:RNA polymerase transcription factor SL1 complex"/>
    <property type="evidence" value="ECO:0007669"/>
    <property type="project" value="TreeGrafter"/>
</dbReference>
<feature type="compositionally biased region" description="Basic and acidic residues" evidence="13">
    <location>
        <begin position="583"/>
        <end position="595"/>
    </location>
</feature>
<feature type="coiled-coil region" evidence="12">
    <location>
        <begin position="916"/>
        <end position="943"/>
    </location>
</feature>
<dbReference type="InterPro" id="IPR021752">
    <property type="entry name" value="TF_Rrn7_Zf"/>
</dbReference>
<comment type="subcellular location">
    <subcellularLocation>
        <location evidence="1">Nucleus</location>
        <location evidence="1">Nucleolus</location>
    </subcellularLocation>
</comment>
<keyword evidence="5" id="KW-0863">Zinc-finger</keyword>
<keyword evidence="10" id="KW-0539">Nucleus</keyword>
<feature type="compositionally biased region" description="Basic and acidic residues" evidence="13">
    <location>
        <begin position="550"/>
        <end position="566"/>
    </location>
</feature>
<evidence type="ECO:0000256" key="2">
    <source>
        <dbReference type="ARBA" id="ARBA00006899"/>
    </source>
</evidence>
<dbReference type="OrthoDB" id="10069252at2759"/>
<dbReference type="AlphaFoldDB" id="A0A8J9UX42"/>
<evidence type="ECO:0000256" key="13">
    <source>
        <dbReference type="SAM" id="MobiDB-lite"/>
    </source>
</evidence>
<evidence type="ECO:0000256" key="10">
    <source>
        <dbReference type="ARBA" id="ARBA00023242"/>
    </source>
</evidence>
<feature type="domain" description="RRN7-type" evidence="14">
    <location>
        <begin position="5"/>
        <end position="29"/>
    </location>
</feature>
<protein>
    <recommendedName>
        <fullName evidence="3">TATA box-binding protein-associated factor RNA polymerase I subunit B</fullName>
    </recommendedName>
    <alternativeName>
        <fullName evidence="11">TATA box-binding protein-associated factor 1B</fullName>
    </alternativeName>
</protein>
<comment type="similarity">
    <text evidence="2">Belongs to the RRN7/TAF1B family.</text>
</comment>
<dbReference type="PANTHER" id="PTHR31576:SF2">
    <property type="entry name" value="TATA BOX-BINDING PROTEIN-ASSOCIATED FACTOR RNA POLYMERASE I SUBUNIT B"/>
    <property type="match status" value="1"/>
</dbReference>
<evidence type="ECO:0000256" key="12">
    <source>
        <dbReference type="SAM" id="Coils"/>
    </source>
</evidence>
<accession>A0A8J9UX42</accession>
<dbReference type="GO" id="GO:0008270">
    <property type="term" value="F:zinc ion binding"/>
    <property type="evidence" value="ECO:0007669"/>
    <property type="project" value="UniProtKB-KW"/>
</dbReference>
<keyword evidence="9" id="KW-0804">Transcription</keyword>
<keyword evidence="8" id="KW-0238">DNA-binding</keyword>
<gene>
    <name evidence="16" type="ORF">BINO364_LOCUS7406</name>
</gene>
<evidence type="ECO:0000256" key="8">
    <source>
        <dbReference type="ARBA" id="ARBA00023125"/>
    </source>
</evidence>
<keyword evidence="6" id="KW-0862">Zinc</keyword>
<keyword evidence="12" id="KW-0175">Coiled coil</keyword>
<dbReference type="Pfam" id="PF11781">
    <property type="entry name" value="Zn_ribbon_RRN7"/>
    <property type="match status" value="1"/>
</dbReference>
<evidence type="ECO:0000256" key="1">
    <source>
        <dbReference type="ARBA" id="ARBA00004604"/>
    </source>
</evidence>
<dbReference type="GO" id="GO:0042790">
    <property type="term" value="P:nucleolar large rRNA transcription by RNA polymerase I"/>
    <property type="evidence" value="ECO:0007669"/>
    <property type="project" value="TreeGrafter"/>
</dbReference>
<evidence type="ECO:0000256" key="9">
    <source>
        <dbReference type="ARBA" id="ARBA00023163"/>
    </source>
</evidence>